<accession>A0A2S9QKH1</accession>
<dbReference type="InterPro" id="IPR004136">
    <property type="entry name" value="NMO"/>
</dbReference>
<dbReference type="PANTHER" id="PTHR32332:SF31">
    <property type="entry name" value="2-NITROPROPANE DIOXYGENASE FAMILY, PUTATIVE (AFU_ORTHOLOGUE AFUA_2G09850)-RELATED"/>
    <property type="match status" value="1"/>
</dbReference>
<name>A0A2S9QKH1_9MICO</name>
<dbReference type="CDD" id="cd04730">
    <property type="entry name" value="NPD_like"/>
    <property type="match status" value="1"/>
</dbReference>
<dbReference type="InterPro" id="IPR013785">
    <property type="entry name" value="Aldolase_TIM"/>
</dbReference>
<keyword evidence="3" id="KW-0560">Oxidoreductase</keyword>
<evidence type="ECO:0000313" key="4">
    <source>
        <dbReference type="EMBL" id="PRI10083.1"/>
    </source>
</evidence>
<dbReference type="SUPFAM" id="SSF51412">
    <property type="entry name" value="Inosine monophosphate dehydrogenase (IMPDH)"/>
    <property type="match status" value="1"/>
</dbReference>
<evidence type="ECO:0000256" key="3">
    <source>
        <dbReference type="ARBA" id="ARBA00023002"/>
    </source>
</evidence>
<dbReference type="RefSeq" id="WP_105806293.1">
    <property type="nucleotide sequence ID" value="NZ_MWZD01000023.1"/>
</dbReference>
<dbReference type="Pfam" id="PF03060">
    <property type="entry name" value="NMO"/>
    <property type="match status" value="1"/>
</dbReference>
<evidence type="ECO:0000313" key="5">
    <source>
        <dbReference type="Proteomes" id="UP000238650"/>
    </source>
</evidence>
<organism evidence="4 5">
    <name type="scientific">Leucobacter massiliensis</name>
    <dbReference type="NCBI Taxonomy" id="1686285"/>
    <lineage>
        <taxon>Bacteria</taxon>
        <taxon>Bacillati</taxon>
        <taxon>Actinomycetota</taxon>
        <taxon>Actinomycetes</taxon>
        <taxon>Micrococcales</taxon>
        <taxon>Microbacteriaceae</taxon>
        <taxon>Leucobacter</taxon>
    </lineage>
</organism>
<proteinExistence type="predicted"/>
<comment type="caution">
    <text evidence="4">The sequence shown here is derived from an EMBL/GenBank/DDBJ whole genome shotgun (WGS) entry which is preliminary data.</text>
</comment>
<reference evidence="4 5" key="1">
    <citation type="journal article" date="2017" name="New Microbes New Infect">
        <title>Genome sequence of 'Leucobacter massiliensis' sp. nov. isolated from human pharynx after travel to the 2014 Hajj.</title>
        <authorList>
            <person name="Leangapichart T."/>
            <person name="Gautret P."/>
            <person name="Nguyen T.T."/>
            <person name="Armstrong N."/>
            <person name="Rolain J.M."/>
        </authorList>
    </citation>
    <scope>NUCLEOTIDE SEQUENCE [LARGE SCALE GENOMIC DNA]</scope>
    <source>
        <strain evidence="4 5">122RC15</strain>
    </source>
</reference>
<protein>
    <submittedName>
        <fullName evidence="4">2-nitropropane dioxygenase</fullName>
    </submittedName>
</protein>
<keyword evidence="4" id="KW-0223">Dioxygenase</keyword>
<keyword evidence="1" id="KW-0285">Flavoprotein</keyword>
<dbReference type="AlphaFoldDB" id="A0A2S9QKH1"/>
<dbReference type="GO" id="GO:0018580">
    <property type="term" value="F:nitronate monooxygenase activity"/>
    <property type="evidence" value="ECO:0007669"/>
    <property type="project" value="InterPro"/>
</dbReference>
<dbReference type="Gene3D" id="3.20.20.70">
    <property type="entry name" value="Aldolase class I"/>
    <property type="match status" value="1"/>
</dbReference>
<dbReference type="EMBL" id="MWZD01000023">
    <property type="protein sequence ID" value="PRI10083.1"/>
    <property type="molecule type" value="Genomic_DNA"/>
</dbReference>
<evidence type="ECO:0000256" key="2">
    <source>
        <dbReference type="ARBA" id="ARBA00022643"/>
    </source>
</evidence>
<dbReference type="Proteomes" id="UP000238650">
    <property type="component" value="Unassembled WGS sequence"/>
</dbReference>
<keyword evidence="5" id="KW-1185">Reference proteome</keyword>
<dbReference type="PANTHER" id="PTHR32332">
    <property type="entry name" value="2-NITROPROPANE DIOXYGENASE"/>
    <property type="match status" value="1"/>
</dbReference>
<dbReference type="GO" id="GO:0051213">
    <property type="term" value="F:dioxygenase activity"/>
    <property type="evidence" value="ECO:0007669"/>
    <property type="project" value="UniProtKB-KW"/>
</dbReference>
<sequence>MSETAQTDWARDLGLTAPLVCAPMGGVAGGVLASAVSRAGALGMIGMGSAGSAAALERELARLDTGGAPFGIGLVDWGIARDPDMFERALAAGAALVSVSFGDWEGADPPPSWIEAVRASGALAVTQVATAEEARRAADAGVDAVVARGLEGGGHGDHREPRDALLAEVLSAVEVPVLAAGAVSGPEELRRVLDAGAAAAWVGTAFAACTEALTADAARDALLAADGTQTLVSRVLDVALERPWPSRFPERLLRTPFVECWHGREAELAADAEARAEFRAAVAAADYATVPLDAGQGVGALTAVRTAAEVVAELAGPR</sequence>
<evidence type="ECO:0000256" key="1">
    <source>
        <dbReference type="ARBA" id="ARBA00022630"/>
    </source>
</evidence>
<keyword evidence="2" id="KW-0288">FMN</keyword>
<gene>
    <name evidence="4" type="ORF">B4915_13170</name>
</gene>
<dbReference type="OrthoDB" id="7165168at2"/>